<keyword evidence="2" id="KW-0378">Hydrolase</keyword>
<name>A0A3B0RIA1_9ZZZZ</name>
<feature type="compositionally biased region" description="Basic and acidic residues" evidence="1">
    <location>
        <begin position="1"/>
        <end position="12"/>
    </location>
</feature>
<evidence type="ECO:0000313" key="2">
    <source>
        <dbReference type="EMBL" id="VAV91739.1"/>
    </source>
</evidence>
<reference evidence="2" key="1">
    <citation type="submission" date="2018-06" db="EMBL/GenBank/DDBJ databases">
        <authorList>
            <person name="Zhirakovskaya E."/>
        </authorList>
    </citation>
    <scope>NUCLEOTIDE SEQUENCE</scope>
</reference>
<dbReference type="AlphaFoldDB" id="A0A3B0RIA1"/>
<organism evidence="2">
    <name type="scientific">hydrothermal vent metagenome</name>
    <dbReference type="NCBI Taxonomy" id="652676"/>
    <lineage>
        <taxon>unclassified sequences</taxon>
        <taxon>metagenomes</taxon>
        <taxon>ecological metagenomes</taxon>
    </lineage>
</organism>
<protein>
    <submittedName>
        <fullName evidence="2">Fumarylacetoacetate hydrolase family protein</fullName>
    </submittedName>
</protein>
<dbReference type="GO" id="GO:0016787">
    <property type="term" value="F:hydrolase activity"/>
    <property type="evidence" value="ECO:0007669"/>
    <property type="project" value="UniProtKB-KW"/>
</dbReference>
<accession>A0A3B0RIA1</accession>
<evidence type="ECO:0000256" key="1">
    <source>
        <dbReference type="SAM" id="MobiDB-lite"/>
    </source>
</evidence>
<sequence length="21" mass="2276">MKLVRYGERGAEKPGLLDADG</sequence>
<dbReference type="EMBL" id="UOEF01000129">
    <property type="protein sequence ID" value="VAV91739.1"/>
    <property type="molecule type" value="Genomic_DNA"/>
</dbReference>
<proteinExistence type="predicted"/>
<gene>
    <name evidence="2" type="ORF">MNBD_ALPHA04-2248</name>
</gene>
<feature type="region of interest" description="Disordered" evidence="1">
    <location>
        <begin position="1"/>
        <end position="21"/>
    </location>
</feature>
<feature type="non-terminal residue" evidence="2">
    <location>
        <position position="21"/>
    </location>
</feature>